<feature type="domain" description="PAS" evidence="3">
    <location>
        <begin position="1487"/>
        <end position="1533"/>
    </location>
</feature>
<dbReference type="EMBL" id="CP002056">
    <property type="protein sequence ID" value="ADI30081.1"/>
    <property type="molecule type" value="Genomic_DNA"/>
</dbReference>
<dbReference type="eggNOG" id="COG5001">
    <property type="taxonomic scope" value="Bacteria"/>
</dbReference>
<dbReference type="eggNOG" id="COG2203">
    <property type="taxonomic scope" value="Bacteria"/>
</dbReference>
<dbReference type="InterPro" id="IPR052155">
    <property type="entry name" value="Biofilm_reg_signaling"/>
</dbReference>
<dbReference type="eggNOG" id="COG5000">
    <property type="taxonomic scope" value="Bacteria"/>
</dbReference>
<accession>D7DJ46</accession>
<dbReference type="InterPro" id="IPR000160">
    <property type="entry name" value="GGDEF_dom"/>
</dbReference>
<feature type="domain" description="PAC" evidence="4">
    <location>
        <begin position="632"/>
        <end position="685"/>
    </location>
</feature>
<evidence type="ECO:0000259" key="5">
    <source>
        <dbReference type="PROSITE" id="PS50883"/>
    </source>
</evidence>
<dbReference type="Gene3D" id="6.10.340.10">
    <property type="match status" value="1"/>
</dbReference>
<gene>
    <name evidence="8" type="ordered locus">M301_1701</name>
</gene>
<feature type="domain" description="PAC" evidence="4">
    <location>
        <begin position="501"/>
        <end position="555"/>
    </location>
</feature>
<dbReference type="SMART" id="SM00052">
    <property type="entry name" value="EAL"/>
    <property type="match status" value="1"/>
</dbReference>
<feature type="transmembrane region" description="Helical" evidence="2">
    <location>
        <begin position="356"/>
        <end position="379"/>
    </location>
</feature>
<feature type="domain" description="PAS" evidence="3">
    <location>
        <begin position="556"/>
        <end position="628"/>
    </location>
</feature>
<dbReference type="PROSITE" id="PS50883">
    <property type="entry name" value="EAL"/>
    <property type="match status" value="1"/>
</dbReference>
<evidence type="ECO:0000256" key="2">
    <source>
        <dbReference type="SAM" id="Phobius"/>
    </source>
</evidence>
<dbReference type="GO" id="GO:0071732">
    <property type="term" value="P:cellular response to nitric oxide"/>
    <property type="evidence" value="ECO:0007669"/>
    <property type="project" value="UniProtKB-ARBA"/>
</dbReference>
<feature type="domain" description="PAS" evidence="3">
    <location>
        <begin position="686"/>
        <end position="758"/>
    </location>
</feature>
<dbReference type="InterPro" id="IPR035919">
    <property type="entry name" value="EAL_sf"/>
</dbReference>
<dbReference type="Pfam" id="PF08448">
    <property type="entry name" value="PAS_4"/>
    <property type="match status" value="2"/>
</dbReference>
<dbReference type="InterPro" id="IPR001610">
    <property type="entry name" value="PAC"/>
</dbReference>
<keyword evidence="2" id="KW-0472">Membrane</keyword>
<dbReference type="Gene3D" id="3.30.450.20">
    <property type="entry name" value="PAS domain"/>
    <property type="match status" value="9"/>
</dbReference>
<dbReference type="SUPFAM" id="SSF55073">
    <property type="entry name" value="Nucleotide cyclase"/>
    <property type="match status" value="1"/>
</dbReference>
<dbReference type="GO" id="GO:0071111">
    <property type="term" value="F:cyclic-guanylate-specific phosphodiesterase activity"/>
    <property type="evidence" value="ECO:0007669"/>
    <property type="project" value="UniProtKB-EC"/>
</dbReference>
<feature type="domain" description="PAC" evidence="4">
    <location>
        <begin position="884"/>
        <end position="936"/>
    </location>
</feature>
<dbReference type="OrthoDB" id="9813903at2"/>
<dbReference type="PROSITE" id="PS50885">
    <property type="entry name" value="HAMP"/>
    <property type="match status" value="1"/>
</dbReference>
<dbReference type="FunFam" id="3.20.20.450:FF:000001">
    <property type="entry name" value="Cyclic di-GMP phosphodiesterase yahA"/>
    <property type="match status" value="1"/>
</dbReference>
<dbReference type="PANTHER" id="PTHR44757">
    <property type="entry name" value="DIGUANYLATE CYCLASE DGCP"/>
    <property type="match status" value="1"/>
</dbReference>
<dbReference type="GO" id="GO:0016020">
    <property type="term" value="C:membrane"/>
    <property type="evidence" value="ECO:0007669"/>
    <property type="project" value="InterPro"/>
</dbReference>
<dbReference type="InterPro" id="IPR003660">
    <property type="entry name" value="HAMP_dom"/>
</dbReference>
<dbReference type="InterPro" id="IPR001633">
    <property type="entry name" value="EAL_dom"/>
</dbReference>
<dbReference type="SUPFAM" id="SSF141868">
    <property type="entry name" value="EAL domain-like"/>
    <property type="match status" value="1"/>
</dbReference>
<dbReference type="InterPro" id="IPR029787">
    <property type="entry name" value="Nucleotide_cyclase"/>
</dbReference>
<dbReference type="CDD" id="cd01948">
    <property type="entry name" value="EAL"/>
    <property type="match status" value="1"/>
</dbReference>
<dbReference type="SUPFAM" id="SSF55781">
    <property type="entry name" value="GAF domain-like"/>
    <property type="match status" value="1"/>
</dbReference>
<dbReference type="CDD" id="cd06225">
    <property type="entry name" value="HAMP"/>
    <property type="match status" value="1"/>
</dbReference>
<protein>
    <submittedName>
        <fullName evidence="8">Diguanylate cyclase/phosphodiesterase with PAS/PAC and GAF sensor(S)</fullName>
    </submittedName>
</protein>
<dbReference type="Pfam" id="PF00990">
    <property type="entry name" value="GGDEF"/>
    <property type="match status" value="1"/>
</dbReference>
<evidence type="ECO:0000259" key="7">
    <source>
        <dbReference type="PROSITE" id="PS50887"/>
    </source>
</evidence>
<keyword evidence="2" id="KW-0812">Transmembrane</keyword>
<dbReference type="Pfam" id="PF13185">
    <property type="entry name" value="GAF_2"/>
    <property type="match status" value="1"/>
</dbReference>
<comment type="catalytic activity">
    <reaction evidence="1">
        <text>3',3'-c-di-GMP + H2O = 5'-phosphoguanylyl(3'-&gt;5')guanosine + H(+)</text>
        <dbReference type="Rhea" id="RHEA:24902"/>
        <dbReference type="ChEBI" id="CHEBI:15377"/>
        <dbReference type="ChEBI" id="CHEBI:15378"/>
        <dbReference type="ChEBI" id="CHEBI:58754"/>
        <dbReference type="ChEBI" id="CHEBI:58805"/>
        <dbReference type="EC" id="3.1.4.52"/>
    </reaction>
    <physiologicalReaction direction="left-to-right" evidence="1">
        <dbReference type="Rhea" id="RHEA:24903"/>
    </physiologicalReaction>
</comment>
<dbReference type="InterPro" id="IPR013656">
    <property type="entry name" value="PAS_4"/>
</dbReference>
<dbReference type="SMART" id="SM00267">
    <property type="entry name" value="GGDEF"/>
    <property type="match status" value="1"/>
</dbReference>
<evidence type="ECO:0000259" key="4">
    <source>
        <dbReference type="PROSITE" id="PS50113"/>
    </source>
</evidence>
<dbReference type="PROSITE" id="PS50112">
    <property type="entry name" value="PAS"/>
    <property type="match status" value="5"/>
</dbReference>
<dbReference type="InterPro" id="IPR000014">
    <property type="entry name" value="PAS"/>
</dbReference>
<dbReference type="CDD" id="cd00130">
    <property type="entry name" value="PAS"/>
    <property type="match status" value="6"/>
</dbReference>
<evidence type="ECO:0000256" key="1">
    <source>
        <dbReference type="ARBA" id="ARBA00051114"/>
    </source>
</evidence>
<dbReference type="Pfam" id="PF13426">
    <property type="entry name" value="PAS_9"/>
    <property type="match status" value="3"/>
</dbReference>
<dbReference type="GO" id="GO:0007165">
    <property type="term" value="P:signal transduction"/>
    <property type="evidence" value="ECO:0007669"/>
    <property type="project" value="InterPro"/>
</dbReference>
<dbReference type="InterPro" id="IPR003018">
    <property type="entry name" value="GAF"/>
</dbReference>
<dbReference type="Pfam" id="PF00563">
    <property type="entry name" value="EAL"/>
    <property type="match status" value="1"/>
</dbReference>
<evidence type="ECO:0000313" key="8">
    <source>
        <dbReference type="EMBL" id="ADI30081.1"/>
    </source>
</evidence>
<dbReference type="NCBIfam" id="TIGR00229">
    <property type="entry name" value="sensory_box"/>
    <property type="match status" value="8"/>
</dbReference>
<dbReference type="PROSITE" id="PS50887">
    <property type="entry name" value="GGDEF"/>
    <property type="match status" value="1"/>
</dbReference>
<feature type="domain" description="PAC" evidence="4">
    <location>
        <begin position="762"/>
        <end position="815"/>
    </location>
</feature>
<name>D7DJ46_METV0</name>
<feature type="domain" description="GGDEF" evidence="7">
    <location>
        <begin position="1644"/>
        <end position="1782"/>
    </location>
</feature>
<dbReference type="InterPro" id="IPR013655">
    <property type="entry name" value="PAS_fold_3"/>
</dbReference>
<dbReference type="InterPro" id="IPR029016">
    <property type="entry name" value="GAF-like_dom_sf"/>
</dbReference>
<dbReference type="Gene3D" id="3.30.450.40">
    <property type="match status" value="1"/>
</dbReference>
<keyword evidence="9" id="KW-1185">Reference proteome</keyword>
<dbReference type="SMART" id="SM00086">
    <property type="entry name" value="PAC"/>
    <property type="match status" value="7"/>
</dbReference>
<dbReference type="eggNOG" id="COG2202">
    <property type="taxonomic scope" value="Bacteria"/>
</dbReference>
<dbReference type="HOGENOM" id="CLU_233220_0_0_4"/>
<dbReference type="SMART" id="SM00091">
    <property type="entry name" value="PAS"/>
    <property type="match status" value="8"/>
</dbReference>
<reference evidence="8 9" key="2">
    <citation type="journal article" date="2011" name="J. Bacteriol.">
        <title>Genomes of three methylotrophs from a single niche uncover genetic and metabolic divergence of Methylophilaceae.</title>
        <authorList>
            <person name="Lapidus A."/>
            <person name="Clum A."/>
            <person name="Labutti K."/>
            <person name="Kaluzhnaya M.G."/>
            <person name="Lim S."/>
            <person name="Beck D.A."/>
            <person name="Glavina Del Rio T."/>
            <person name="Nolan M."/>
            <person name="Mavromatis K."/>
            <person name="Huntemann M."/>
            <person name="Lucas S."/>
            <person name="Lidstrom M.E."/>
            <person name="Ivanova N."/>
            <person name="Chistoserdova L."/>
        </authorList>
    </citation>
    <scope>NUCLEOTIDE SEQUENCE [LARGE SCALE GENOMIC DNA]</scope>
    <source>
        <strain evidence="8 9">301</strain>
    </source>
</reference>
<proteinExistence type="predicted"/>
<dbReference type="InterPro" id="IPR043128">
    <property type="entry name" value="Rev_trsase/Diguanyl_cyclase"/>
</dbReference>
<dbReference type="SMART" id="SM00065">
    <property type="entry name" value="GAF"/>
    <property type="match status" value="1"/>
</dbReference>
<dbReference type="InterPro" id="IPR000700">
    <property type="entry name" value="PAS-assoc_C"/>
</dbReference>
<feature type="domain" description="PAC" evidence="4">
    <location>
        <begin position="1560"/>
        <end position="1612"/>
    </location>
</feature>
<feature type="domain" description="PAC" evidence="4">
    <location>
        <begin position="1013"/>
        <end position="1066"/>
    </location>
</feature>
<dbReference type="SUPFAM" id="SSF55785">
    <property type="entry name" value="PYP-like sensor domain (PAS domain)"/>
    <property type="match status" value="8"/>
</dbReference>
<dbReference type="NCBIfam" id="TIGR00254">
    <property type="entry name" value="GGDEF"/>
    <property type="match status" value="1"/>
</dbReference>
<evidence type="ECO:0000259" key="6">
    <source>
        <dbReference type="PROSITE" id="PS50885"/>
    </source>
</evidence>
<dbReference type="PROSITE" id="PS50113">
    <property type="entry name" value="PAC"/>
    <property type="match status" value="6"/>
</dbReference>
<dbReference type="InterPro" id="IPR035965">
    <property type="entry name" value="PAS-like_dom_sf"/>
</dbReference>
<dbReference type="CDD" id="cd01949">
    <property type="entry name" value="GGDEF"/>
    <property type="match status" value="1"/>
</dbReference>
<evidence type="ECO:0000313" key="9">
    <source>
        <dbReference type="Proteomes" id="UP000000383"/>
    </source>
</evidence>
<dbReference type="Pfam" id="PF08447">
    <property type="entry name" value="PAS_3"/>
    <property type="match status" value="3"/>
</dbReference>
<dbReference type="Proteomes" id="UP000000383">
    <property type="component" value="Chromosome"/>
</dbReference>
<dbReference type="Gene3D" id="3.20.20.450">
    <property type="entry name" value="EAL domain"/>
    <property type="match status" value="1"/>
</dbReference>
<feature type="domain" description="PAS" evidence="3">
    <location>
        <begin position="937"/>
        <end position="1009"/>
    </location>
</feature>
<dbReference type="FunFam" id="3.30.70.270:FF:000001">
    <property type="entry name" value="Diguanylate cyclase domain protein"/>
    <property type="match status" value="1"/>
</dbReference>
<feature type="domain" description="PAS" evidence="3">
    <location>
        <begin position="826"/>
        <end position="867"/>
    </location>
</feature>
<evidence type="ECO:0000259" key="3">
    <source>
        <dbReference type="PROSITE" id="PS50112"/>
    </source>
</evidence>
<reference evidence="9" key="1">
    <citation type="submission" date="2010-05" db="EMBL/GenBank/DDBJ databases">
        <title>Complete sequence of Methylotenera sp. 301.</title>
        <authorList>
            <person name="Lucas S."/>
            <person name="Copeland A."/>
            <person name="Lapidus A."/>
            <person name="Cheng J.-F."/>
            <person name="Bruce D."/>
            <person name="Goodwin L."/>
            <person name="Pitluck S."/>
            <person name="Clum A."/>
            <person name="Land M."/>
            <person name="Hauser L."/>
            <person name="Kyrpides N."/>
            <person name="Ivanova N."/>
            <person name="Chistoservova L."/>
            <person name="Kalyuzhnaya M."/>
            <person name="Woyke T."/>
        </authorList>
    </citation>
    <scope>NUCLEOTIDE SEQUENCE [LARGE SCALE GENOMIC DNA]</scope>
    <source>
        <strain evidence="9">301</strain>
    </source>
</reference>
<feature type="domain" description="HAMP" evidence="6">
    <location>
        <begin position="381"/>
        <end position="433"/>
    </location>
</feature>
<dbReference type="Gene3D" id="3.30.70.270">
    <property type="match status" value="1"/>
</dbReference>
<keyword evidence="2" id="KW-1133">Transmembrane helix</keyword>
<sequence length="2044" mass="231423">MWSRFPNMNVGRKLMLIVVASVLLVIIPAAAGIYLYLKQNLLATEAATLTNETQTIVASNTQTLLGYEFSLKALSNTLEKTLAEPPKVGEAAAFDQLVQRYPDRAWRNRREGFDGRTEAGVFLPPDAVLDAEQKSLHLRSKHLLDIYGTSITNAYGNIWLLTKDKTEVIYDHLYPEFAALMKADTDYTSTAWFTLGDPATNPKREVRWTPPLLDPVSSSWIISAVLPLDINGRWIGTIGRDISITKALPSLMQKSQRYSGEQHLLMDAQGNYIDAGPWQKQLVAHPDTFKLDLAQEPELAELLRHKALALSTHLYDKHVKIDGREYLVIDAHMPYLDWRYIRLVPVNEILAPMRQLFYSLIGIVLAIGLLIGFLIDLAVQRNIIKRLQTLADAVRRYGLGDMKARANLLGSDELAKTSQEFDTMAKCIESNERELNLVMNNIPVMASRVDKNLRYVFVSHQYTTIFAKSMQEIVGHTMQEILGEDLFAQEEPYARGAIAGEAVNFEIKSEILGYGEMYGLVHFIPNLDENNQLDGFFISVVDITELKKIQQDLMERDARWKFAIEGFGDYLWDSDEVSRTITYSKAWIDIVGYAEDELDHKLNEWESRIHPDDKVAVFANLQSCLDGDTPTYDCEYRILCKNNSYKWIHDRGIVLDRSVNGKPLRMVGTASDISLRKQLEVELKAKDDRWKFAIEGSGDGVWDWDIQSNTIEHSARWKEILGYSPSDTLPTGEDWENRFHPDDKARVAEAMRLYLEGKTSVYRVECRIKCKDGSYKWILGRGMVVSRDEDGKPLRMIGTSIDVSKRKQAEIELSIAATAFESQQSIIIADAKRKIVRVNSEFTKTTGYTAEEVVGQSIDILKSDKHDTAFYKTMWTTISHVGTWSGEVWNKRKNGDIYPGQLTLTAVKDEHDNVSYYVGTVLDITERKKTEEALIESEYRSKFAIEGSGDGVWDVNVQTEEATYSKRWAEMLGYEASEILPTRDEWRALIHPEDKPRVLAAGTAYLEGKTEIYVVEYRIRCKDGEYKWMLSRGILVSRDEHGNPLRMIGTQIDITERKLAEEKLKRMQLELLESHERYVDLYEFAPIGYLSVTKHGMITEVNWKVTAMLGLQRKDINQHRFDEFVVDDDKSFWRRQFTMIKEMQGGEELTLSLKLASANGSIFNANLHCLRMDDDDDQPILRVTLEDVTQLKQAEQVMQLRESYQRSLLDNFPFMVWLKDKKHRYLAVNQAFAKASGYDSESLLPGLTDLEVWPKEVAKKYRSDDIAVLKNGVPRASEEIVEINGRKNWYEIYKSPVTIDGEVVGTVGFARDINDRKHAEMFEQFRSQILELLIADLTLQNILEAIVLGVEQFNPEMLCSILLLDAEGKHLGNTAAPSLPTFYNAAIDGSEIGVGVGSCGAAAFTGELVIVEDIATHPYWEGYRDLALNSGLAACWSQPILAPSGKVLGTFAIYHRSPNTPTQRDITLIEQSANLASIAIERKQAEDDLRIASIAFESQEGMMVTDAKNIILKVNQAFCDITGYTSEEAVGHTPRLLSSSQHSEGFYDAMWECVHATGHWAGEVYNRRKNGEVFPQHLTVTVVKDANGIVTNHVATLTDITMNKAAAEEIKHLAFYDSLTGLPNRRLMVDRLNQALVFNARTGRDGAVLFLDLDHFKTLNDSLGHDVGDLLLQQVAERLVSCVREGDTVARLGGDEYVVLLESLSEDAPEAATQVEVIGEKILASLNQAYQLGQHEYHCTPSIGVALFSNHNQSQEELLKHADIAMYQAKKAGRNTIRFFDPKMQEVINTRVDLERELRKAIDKQQLHLYYQIQVDVAGRPMGAEGLIRWLHPEHGLVSPFHFIPLAEETGLILPIGQWVLETACHQLKLWEKDEMTSALTLSINVSAKQFRQADFVNQVQEAVQRYDVNPMLLKLELTESMLLDNIEDTVTTMNRLKEVGIRFSLDDFGTGYSSLQYLKRLPLYQLKIDQSFVRDIAVDSSDQAIVRTIVAMAHTLNLNVIAEGVETEEQQGLLLNNGCTHYQGYFFGRPVPIEQFEVLLKSH</sequence>
<organism evidence="8 9">
    <name type="scientific">Methylotenera versatilis (strain 301)</name>
    <dbReference type="NCBI Taxonomy" id="666681"/>
    <lineage>
        <taxon>Bacteria</taxon>
        <taxon>Pseudomonadati</taxon>
        <taxon>Pseudomonadota</taxon>
        <taxon>Betaproteobacteria</taxon>
        <taxon>Nitrosomonadales</taxon>
        <taxon>Methylophilaceae</taxon>
        <taxon>Methylotenera</taxon>
    </lineage>
</organism>
<dbReference type="STRING" id="666681.M301_1701"/>
<dbReference type="SMART" id="SM00304">
    <property type="entry name" value="HAMP"/>
    <property type="match status" value="1"/>
</dbReference>
<dbReference type="PANTHER" id="PTHR44757:SF2">
    <property type="entry name" value="BIOFILM ARCHITECTURE MAINTENANCE PROTEIN MBAA"/>
    <property type="match status" value="1"/>
</dbReference>
<feature type="domain" description="EAL" evidence="5">
    <location>
        <begin position="1791"/>
        <end position="2044"/>
    </location>
</feature>
<dbReference type="KEGG" id="meh:M301_1701"/>